<protein>
    <recommendedName>
        <fullName evidence="3">2',5' RNA ligase family</fullName>
    </recommendedName>
</protein>
<sequence length="184" mass="20385">MPGLDDITMTPRKYGFHATLKPPFRLAEGQDVKALEAAASDLAAGLAPAICNELELTTLGGFLALTPQDDMQAVRRVAGACVRELDRFRAPASEAELARRRKVGLSPPQEALLAQWGYPYVMEEFRFHMTLTARLPQADIAVWSAAVRRYLPDLSGLFVLDQIALCGEREDGRFEVIHRYKLTG</sequence>
<dbReference type="STRING" id="696762.PFRI_11280"/>
<dbReference type="AlphaFoldDB" id="A0A1L9NZ66"/>
<accession>A0A1L9NZ66</accession>
<gene>
    <name evidence="1" type="ORF">PFRI_11280</name>
</gene>
<reference evidence="1 2" key="1">
    <citation type="submission" date="2016-10" db="EMBL/GenBank/DDBJ databases">
        <title>Genome sequence of Planktotalea frisia SH6-1.</title>
        <authorList>
            <person name="Poehlein A."/>
            <person name="Bakenhus I."/>
            <person name="Voget S."/>
            <person name="Brinkhoff T."/>
            <person name="Simon M."/>
        </authorList>
    </citation>
    <scope>NUCLEOTIDE SEQUENCE [LARGE SCALE GENOMIC DNA]</scope>
    <source>
        <strain evidence="1 2">SH6-1</strain>
    </source>
</reference>
<proteinExistence type="predicted"/>
<evidence type="ECO:0000313" key="2">
    <source>
        <dbReference type="Proteomes" id="UP000184514"/>
    </source>
</evidence>
<comment type="caution">
    <text evidence="1">The sequence shown here is derived from an EMBL/GenBank/DDBJ whole genome shotgun (WGS) entry which is preliminary data.</text>
</comment>
<dbReference type="Proteomes" id="UP000184514">
    <property type="component" value="Unassembled WGS sequence"/>
</dbReference>
<dbReference type="EMBL" id="MLCB01000091">
    <property type="protein sequence ID" value="OJI94579.1"/>
    <property type="molecule type" value="Genomic_DNA"/>
</dbReference>
<dbReference type="InterPro" id="IPR009389">
    <property type="entry name" value="DUF1045"/>
</dbReference>
<keyword evidence="2" id="KW-1185">Reference proteome</keyword>
<dbReference type="Pfam" id="PF06299">
    <property type="entry name" value="DUF1045"/>
    <property type="match status" value="1"/>
</dbReference>
<evidence type="ECO:0000313" key="1">
    <source>
        <dbReference type="EMBL" id="OJI94579.1"/>
    </source>
</evidence>
<evidence type="ECO:0008006" key="3">
    <source>
        <dbReference type="Google" id="ProtNLM"/>
    </source>
</evidence>
<dbReference type="Gene3D" id="3.90.1140.10">
    <property type="entry name" value="Cyclic phosphodiesterase"/>
    <property type="match status" value="1"/>
</dbReference>
<organism evidence="1 2">
    <name type="scientific">Planktotalea frisia</name>
    <dbReference type="NCBI Taxonomy" id="696762"/>
    <lineage>
        <taxon>Bacteria</taxon>
        <taxon>Pseudomonadati</taxon>
        <taxon>Pseudomonadota</taxon>
        <taxon>Alphaproteobacteria</taxon>
        <taxon>Rhodobacterales</taxon>
        <taxon>Paracoccaceae</taxon>
        <taxon>Planktotalea</taxon>
    </lineage>
</organism>
<name>A0A1L9NZ66_9RHOB</name>